<accession>A0A427ALT6</accession>
<evidence type="ECO:0000313" key="1">
    <source>
        <dbReference type="EMBL" id="RRT77122.1"/>
    </source>
</evidence>
<gene>
    <name evidence="1" type="ORF">B296_00017661</name>
</gene>
<name>A0A427ALT6_ENSVE</name>
<reference evidence="1 2" key="1">
    <citation type="journal article" date="2014" name="Agronomy (Basel)">
        <title>A Draft Genome Sequence for Ensete ventricosum, the Drought-Tolerant Tree Against Hunger.</title>
        <authorList>
            <person name="Harrison J."/>
            <person name="Moore K.A."/>
            <person name="Paszkiewicz K."/>
            <person name="Jones T."/>
            <person name="Grant M."/>
            <person name="Ambacheew D."/>
            <person name="Muzemil S."/>
            <person name="Studholme D.J."/>
        </authorList>
    </citation>
    <scope>NUCLEOTIDE SEQUENCE [LARGE SCALE GENOMIC DNA]</scope>
</reference>
<protein>
    <submittedName>
        <fullName evidence="1">Uncharacterized protein</fullName>
    </submittedName>
</protein>
<dbReference type="EMBL" id="AMZH03002011">
    <property type="protein sequence ID" value="RRT77122.1"/>
    <property type="molecule type" value="Genomic_DNA"/>
</dbReference>
<organism evidence="1 2">
    <name type="scientific">Ensete ventricosum</name>
    <name type="common">Abyssinian banana</name>
    <name type="synonym">Musa ensete</name>
    <dbReference type="NCBI Taxonomy" id="4639"/>
    <lineage>
        <taxon>Eukaryota</taxon>
        <taxon>Viridiplantae</taxon>
        <taxon>Streptophyta</taxon>
        <taxon>Embryophyta</taxon>
        <taxon>Tracheophyta</taxon>
        <taxon>Spermatophyta</taxon>
        <taxon>Magnoliopsida</taxon>
        <taxon>Liliopsida</taxon>
        <taxon>Zingiberales</taxon>
        <taxon>Musaceae</taxon>
        <taxon>Ensete</taxon>
    </lineage>
</organism>
<evidence type="ECO:0000313" key="2">
    <source>
        <dbReference type="Proteomes" id="UP000287651"/>
    </source>
</evidence>
<comment type="caution">
    <text evidence="1">The sequence shown here is derived from an EMBL/GenBank/DDBJ whole genome shotgun (WGS) entry which is preliminary data.</text>
</comment>
<proteinExistence type="predicted"/>
<sequence length="133" mass="15053">MGVVGPLVDRHDALHWSRGSQGTLLPSKNSTLLPLSCNEKNISRGLMSSFFCLQLWRKICMETFVELQLFMEKWKLLLAGLIFQELGKERGYVSESLFTFIFLSFILRQRLQVNGKHGEDGNHIHSESAANGA</sequence>
<dbReference type="AlphaFoldDB" id="A0A427ALT6"/>
<dbReference type="Proteomes" id="UP000287651">
    <property type="component" value="Unassembled WGS sequence"/>
</dbReference>